<evidence type="ECO:0000313" key="2">
    <source>
        <dbReference type="Proteomes" id="UP000027604"/>
    </source>
</evidence>
<dbReference type="KEGG" id="jag:GJA_522"/>
<reference evidence="1 2" key="1">
    <citation type="journal article" date="2015" name="Genome Announc.">
        <title>Genome Sequence of Mushroom Soft-Rot Pathogen Janthinobacterium agaricidamnosum.</title>
        <authorList>
            <person name="Graupner K."/>
            <person name="Lackner G."/>
            <person name="Hertweck C."/>
        </authorList>
    </citation>
    <scope>NUCLEOTIDE SEQUENCE [LARGE SCALE GENOMIC DNA]</scope>
    <source>
        <strain evidence="2">NBRC 102515 / DSM 9628</strain>
    </source>
</reference>
<dbReference type="AlphaFoldDB" id="W0V1M8"/>
<dbReference type="HOGENOM" id="CLU_2954333_0_0_4"/>
<protein>
    <submittedName>
        <fullName evidence="1">Uncharacterized protein</fullName>
    </submittedName>
</protein>
<organism evidence="1 2">
    <name type="scientific">Janthinobacterium agaricidamnosum NBRC 102515 = DSM 9628</name>
    <dbReference type="NCBI Taxonomy" id="1349767"/>
    <lineage>
        <taxon>Bacteria</taxon>
        <taxon>Pseudomonadati</taxon>
        <taxon>Pseudomonadota</taxon>
        <taxon>Betaproteobacteria</taxon>
        <taxon>Burkholderiales</taxon>
        <taxon>Oxalobacteraceae</taxon>
        <taxon>Janthinobacterium</taxon>
    </lineage>
</organism>
<gene>
    <name evidence="1" type="ORF">GJA_522</name>
</gene>
<name>W0V1M8_9BURK</name>
<keyword evidence="2" id="KW-1185">Reference proteome</keyword>
<sequence length="59" mass="6291">MFSRQEISSDGDSVAYSGDLWRAAVVAVLQSSPSGAAQRSRWNPTAGLAMRMAGQMVCK</sequence>
<proteinExistence type="predicted"/>
<evidence type="ECO:0000313" key="1">
    <source>
        <dbReference type="EMBL" id="CDG81182.1"/>
    </source>
</evidence>
<dbReference type="Proteomes" id="UP000027604">
    <property type="component" value="Chromosome I"/>
</dbReference>
<dbReference type="EMBL" id="HG322949">
    <property type="protein sequence ID" value="CDG81182.1"/>
    <property type="molecule type" value="Genomic_DNA"/>
</dbReference>
<accession>W0V1M8</accession>